<dbReference type="GO" id="GO:0046872">
    <property type="term" value="F:metal ion binding"/>
    <property type="evidence" value="ECO:0007669"/>
    <property type="project" value="UniProtKB-KW"/>
</dbReference>
<dbReference type="STRING" id="1218508.JG29_02150"/>
<name>A0A0F4KXP4_9LACO</name>
<dbReference type="PANTHER" id="PTHR13778">
    <property type="entry name" value="GLYCOSYLTRANSFERASE 8 DOMAIN-CONTAINING PROTEIN"/>
    <property type="match status" value="1"/>
</dbReference>
<gene>
    <name evidence="4" type="ORF">JG29_02150</name>
</gene>
<organism evidence="4 5">
    <name type="scientific">Bombilactobacillus mellis</name>
    <dbReference type="NCBI Taxonomy" id="1218508"/>
    <lineage>
        <taxon>Bacteria</taxon>
        <taxon>Bacillati</taxon>
        <taxon>Bacillota</taxon>
        <taxon>Bacilli</taxon>
        <taxon>Lactobacillales</taxon>
        <taxon>Lactobacillaceae</taxon>
        <taxon>Bombilactobacillus</taxon>
    </lineage>
</organism>
<protein>
    <submittedName>
        <fullName evidence="4">Glycosyltransferase, family 8</fullName>
    </submittedName>
</protein>
<accession>A0A0F4KXP4</accession>
<reference evidence="4 5" key="1">
    <citation type="submission" date="2014-12" db="EMBL/GenBank/DDBJ databases">
        <title>Comparative genomics of the lactic acid bacteria isolated from the honey bee gut.</title>
        <authorList>
            <person name="Ellegaard K.M."/>
            <person name="Tamarit D."/>
            <person name="Javelind E."/>
            <person name="Olofsson T."/>
            <person name="Andersson S.G."/>
            <person name="Vasquez A."/>
        </authorList>
    </citation>
    <scope>NUCLEOTIDE SEQUENCE [LARGE SCALE GENOMIC DNA]</scope>
    <source>
        <strain evidence="4 5">Hon2</strain>
    </source>
</reference>
<dbReference type="AlphaFoldDB" id="A0A0F4KXP4"/>
<dbReference type="OrthoDB" id="9798746at2"/>
<dbReference type="InterPro" id="IPR050748">
    <property type="entry name" value="Glycosyltrans_8_dom-fam"/>
</dbReference>
<evidence type="ECO:0000313" key="5">
    <source>
        <dbReference type="Proteomes" id="UP000033695"/>
    </source>
</evidence>
<dbReference type="RefSeq" id="WP_045922124.1">
    <property type="nucleotide sequence ID" value="NZ_JBHTHW010000004.1"/>
</dbReference>
<keyword evidence="3" id="KW-0479">Metal-binding</keyword>
<dbReference type="SUPFAM" id="SSF53448">
    <property type="entry name" value="Nucleotide-diphospho-sugar transferases"/>
    <property type="match status" value="1"/>
</dbReference>
<dbReference type="PATRIC" id="fig|1218508.4.peg.222"/>
<dbReference type="GO" id="GO:0016757">
    <property type="term" value="F:glycosyltransferase activity"/>
    <property type="evidence" value="ECO:0007669"/>
    <property type="project" value="UniProtKB-KW"/>
</dbReference>
<proteinExistence type="predicted"/>
<dbReference type="PANTHER" id="PTHR13778:SF47">
    <property type="entry name" value="LIPOPOLYSACCHARIDE 1,3-GALACTOSYLTRANSFERASE"/>
    <property type="match status" value="1"/>
</dbReference>
<dbReference type="CDD" id="cd04194">
    <property type="entry name" value="GT8_A4GalT_like"/>
    <property type="match status" value="1"/>
</dbReference>
<evidence type="ECO:0000256" key="3">
    <source>
        <dbReference type="ARBA" id="ARBA00022723"/>
    </source>
</evidence>
<evidence type="ECO:0000313" key="4">
    <source>
        <dbReference type="EMBL" id="KJY51170.1"/>
    </source>
</evidence>
<comment type="caution">
    <text evidence="4">The sequence shown here is derived from an EMBL/GenBank/DDBJ whole genome shotgun (WGS) entry which is preliminary data.</text>
</comment>
<dbReference type="HOGENOM" id="CLU_050833_0_0_9"/>
<dbReference type="InterPro" id="IPR002495">
    <property type="entry name" value="Glyco_trans_8"/>
</dbReference>
<dbReference type="EMBL" id="JXBZ01000002">
    <property type="protein sequence ID" value="KJY51170.1"/>
    <property type="molecule type" value="Genomic_DNA"/>
</dbReference>
<dbReference type="Proteomes" id="UP000033695">
    <property type="component" value="Unassembled WGS sequence"/>
</dbReference>
<keyword evidence="1" id="KW-0328">Glycosyltransferase</keyword>
<dbReference type="InterPro" id="IPR029044">
    <property type="entry name" value="Nucleotide-diphossugar_trans"/>
</dbReference>
<sequence>MTKGTTIPVFFAVDNRYVPYLAAALISLQTQANPADNYQIKILYQKQHLSVHNQQQLATLIKPKTSLEFVALDTSLWDKLGQDPNTLRADYLTLTIYYRLFIANLFPQYERGIYLDADVIINYDLGYLYRLNLHEQMIGAVTDAFISHHQVTANYAEQAIGVPRNEYFNSGILLLDLKQMRACQLSQHFLYLMNKYHFPLIAPDQDYLNAIGHQRLFLLADEWNFQTEYPLATITQPKIVHYNLYGKPWHYNNIAFQDLFWQALRQTPYYNQVYQEQQLYLNSPQKIQADKDHKALLLKRVCDIPQQTSTFKTAAMQGEQVQI</sequence>
<evidence type="ECO:0000256" key="1">
    <source>
        <dbReference type="ARBA" id="ARBA00022676"/>
    </source>
</evidence>
<dbReference type="Gene3D" id="3.90.550.10">
    <property type="entry name" value="Spore Coat Polysaccharide Biosynthesis Protein SpsA, Chain A"/>
    <property type="match status" value="1"/>
</dbReference>
<dbReference type="Pfam" id="PF01501">
    <property type="entry name" value="Glyco_transf_8"/>
    <property type="match status" value="1"/>
</dbReference>
<keyword evidence="5" id="KW-1185">Reference proteome</keyword>
<evidence type="ECO:0000256" key="2">
    <source>
        <dbReference type="ARBA" id="ARBA00022679"/>
    </source>
</evidence>
<keyword evidence="2 4" id="KW-0808">Transferase</keyword>